<sequence>MHFNFASSSPSIGLRFCFIVASLYVYEAVDGRGRWVEGMQSDIMHYGRWFLTGCVEVFFSGNDAKWWKLNSTDSSCPFVSFFRNLFGDPLLGCLCSAVKGFRCTVNFLISPGDVKPQWRAFLTSLAIAA</sequence>
<proteinExistence type="predicted"/>
<dbReference type="Proteomes" id="UP001605036">
    <property type="component" value="Unassembled WGS sequence"/>
</dbReference>
<dbReference type="EMBL" id="JBHFFA010000004">
    <property type="protein sequence ID" value="KAL2628822.1"/>
    <property type="molecule type" value="Genomic_DNA"/>
</dbReference>
<comment type="caution">
    <text evidence="1">The sequence shown here is derived from an EMBL/GenBank/DDBJ whole genome shotgun (WGS) entry which is preliminary data.</text>
</comment>
<reference evidence="1 2" key="1">
    <citation type="submission" date="2024-09" db="EMBL/GenBank/DDBJ databases">
        <title>Chromosome-scale assembly of Riccia fluitans.</title>
        <authorList>
            <person name="Paukszto L."/>
            <person name="Sawicki J."/>
            <person name="Karawczyk K."/>
            <person name="Piernik-Szablinska J."/>
            <person name="Szczecinska M."/>
            <person name="Mazdziarz M."/>
        </authorList>
    </citation>
    <scope>NUCLEOTIDE SEQUENCE [LARGE SCALE GENOMIC DNA]</scope>
    <source>
        <strain evidence="1">Rf_01</strain>
        <tissue evidence="1">Aerial parts of the thallus</tissue>
    </source>
</reference>
<accession>A0ABD1YH45</accession>
<dbReference type="AlphaFoldDB" id="A0ABD1YH45"/>
<organism evidence="1 2">
    <name type="scientific">Riccia fluitans</name>
    <dbReference type="NCBI Taxonomy" id="41844"/>
    <lineage>
        <taxon>Eukaryota</taxon>
        <taxon>Viridiplantae</taxon>
        <taxon>Streptophyta</taxon>
        <taxon>Embryophyta</taxon>
        <taxon>Marchantiophyta</taxon>
        <taxon>Marchantiopsida</taxon>
        <taxon>Marchantiidae</taxon>
        <taxon>Marchantiales</taxon>
        <taxon>Ricciaceae</taxon>
        <taxon>Riccia</taxon>
    </lineage>
</organism>
<keyword evidence="2" id="KW-1185">Reference proteome</keyword>
<evidence type="ECO:0000313" key="1">
    <source>
        <dbReference type="EMBL" id="KAL2628822.1"/>
    </source>
</evidence>
<gene>
    <name evidence="1" type="ORF">R1flu_013508</name>
</gene>
<protein>
    <submittedName>
        <fullName evidence="1">Uncharacterized protein</fullName>
    </submittedName>
</protein>
<evidence type="ECO:0000313" key="2">
    <source>
        <dbReference type="Proteomes" id="UP001605036"/>
    </source>
</evidence>
<name>A0ABD1YH45_9MARC</name>